<sequence>MGITYHDEDITTPGYYQAARKRGKNLLQRSVADFHENKLNAAISRLVLSNFKRRTLDQVLNTKYPSGHLPMSNKAVRLMTWDYLSASLISHFNEHHKPVAKISFGFLTLCWDEGITAITSPDLDIVKMKHKARRAIRDLGAHGIAAIDIHPLRHAKGGRQILAHVHSIIWWEKGKSNPKRAAKSLQRRFPNSFGAKGIKITTRKQAVAKRIAKGAMVHAPSANMTDDDLAFLAAYMLKAPNMVKRLVCDPGCPEKSTMKTTADGYSDVVALHMARIWSYVTPYDAIFAIGDGKHPRAQFAFYLRRWAKNNFQRQQFVEAAELDDMWNYVGKRNSKLQLGAANITAKDGLS</sequence>
<accession>A0A371BIH5</accession>
<dbReference type="OrthoDB" id="7403316at2"/>
<evidence type="ECO:0000313" key="2">
    <source>
        <dbReference type="Proteomes" id="UP000263833"/>
    </source>
</evidence>
<proteinExistence type="predicted"/>
<organism evidence="1 2">
    <name type="scientific">Sphingorhabdus pulchriflava</name>
    <dbReference type="NCBI Taxonomy" id="2292257"/>
    <lineage>
        <taxon>Bacteria</taxon>
        <taxon>Pseudomonadati</taxon>
        <taxon>Pseudomonadota</taxon>
        <taxon>Alphaproteobacteria</taxon>
        <taxon>Sphingomonadales</taxon>
        <taxon>Sphingomonadaceae</taxon>
        <taxon>Sphingorhabdus</taxon>
    </lineage>
</organism>
<gene>
    <name evidence="1" type="ORF">DXH95_08525</name>
</gene>
<evidence type="ECO:0008006" key="3">
    <source>
        <dbReference type="Google" id="ProtNLM"/>
    </source>
</evidence>
<protein>
    <recommendedName>
        <fullName evidence="3">Replication protein</fullName>
    </recommendedName>
</protein>
<comment type="caution">
    <text evidence="1">The sequence shown here is derived from an EMBL/GenBank/DDBJ whole genome shotgun (WGS) entry which is preliminary data.</text>
</comment>
<dbReference type="RefSeq" id="WP_115548925.1">
    <property type="nucleotide sequence ID" value="NZ_QRGP01000001.1"/>
</dbReference>
<reference evidence="2" key="1">
    <citation type="submission" date="2018-08" db="EMBL/GenBank/DDBJ databases">
        <authorList>
            <person name="Kim S.-J."/>
            <person name="Jung G.-Y."/>
        </authorList>
    </citation>
    <scope>NUCLEOTIDE SEQUENCE [LARGE SCALE GENOMIC DNA]</scope>
    <source>
        <strain evidence="2">GY_G</strain>
    </source>
</reference>
<dbReference type="EMBL" id="QRGP01000001">
    <property type="protein sequence ID" value="RDV07380.1"/>
    <property type="molecule type" value="Genomic_DNA"/>
</dbReference>
<keyword evidence="2" id="KW-1185">Reference proteome</keyword>
<dbReference type="Proteomes" id="UP000263833">
    <property type="component" value="Unassembled WGS sequence"/>
</dbReference>
<name>A0A371BIH5_9SPHN</name>
<evidence type="ECO:0000313" key="1">
    <source>
        <dbReference type="EMBL" id="RDV07380.1"/>
    </source>
</evidence>
<dbReference type="AlphaFoldDB" id="A0A371BIH5"/>